<keyword evidence="1" id="KW-0472">Membrane</keyword>
<sequence length="290" mass="32511">MSGDFSYQMNPLVTLSSSGPIFWVIFAYVHISCNLAFDVKTNSVTTSDSDDFDLQDDLNSNIKDAHPPIQHIHMQSLCERLGPDVSEKIMAVLNYMHGSGLDLSVFLDLLSQALMVSKKLPSIVARWHQPPHSWTKQQKARNTEKNPDLCIDNQSHFDSGTASTVFFQPNAPPAPPLCNHTVQEYCTAGHKTPLTSHKIYNLAYLAALSQLLPTGPSYVTHQFMLGIECLEEASYKGNINVINTILHQLKLDIENEMRPHDSQILDLDESLVKKVISALKMNSNKKFQYL</sequence>
<evidence type="ECO:0000313" key="3">
    <source>
        <dbReference type="Proteomes" id="UP001194468"/>
    </source>
</evidence>
<keyword evidence="3" id="KW-1185">Reference proteome</keyword>
<organism evidence="2 3">
    <name type="scientific">Boletus edulis BED1</name>
    <dbReference type="NCBI Taxonomy" id="1328754"/>
    <lineage>
        <taxon>Eukaryota</taxon>
        <taxon>Fungi</taxon>
        <taxon>Dikarya</taxon>
        <taxon>Basidiomycota</taxon>
        <taxon>Agaricomycotina</taxon>
        <taxon>Agaricomycetes</taxon>
        <taxon>Agaricomycetidae</taxon>
        <taxon>Boletales</taxon>
        <taxon>Boletineae</taxon>
        <taxon>Boletaceae</taxon>
        <taxon>Boletoideae</taxon>
        <taxon>Boletus</taxon>
    </lineage>
</organism>
<reference evidence="2" key="1">
    <citation type="submission" date="2019-10" db="EMBL/GenBank/DDBJ databases">
        <authorList>
            <consortium name="DOE Joint Genome Institute"/>
            <person name="Kuo A."/>
            <person name="Miyauchi S."/>
            <person name="Kiss E."/>
            <person name="Drula E."/>
            <person name="Kohler A."/>
            <person name="Sanchez-Garcia M."/>
            <person name="Andreopoulos B."/>
            <person name="Barry K.W."/>
            <person name="Bonito G."/>
            <person name="Buee M."/>
            <person name="Carver A."/>
            <person name="Chen C."/>
            <person name="Cichocki N."/>
            <person name="Clum A."/>
            <person name="Culley D."/>
            <person name="Crous P.W."/>
            <person name="Fauchery L."/>
            <person name="Girlanda M."/>
            <person name="Hayes R."/>
            <person name="Keri Z."/>
            <person name="LaButti K."/>
            <person name="Lipzen A."/>
            <person name="Lombard V."/>
            <person name="Magnuson J."/>
            <person name="Maillard F."/>
            <person name="Morin E."/>
            <person name="Murat C."/>
            <person name="Nolan M."/>
            <person name="Ohm R."/>
            <person name="Pangilinan J."/>
            <person name="Pereira M."/>
            <person name="Perotto S."/>
            <person name="Peter M."/>
            <person name="Riley R."/>
            <person name="Sitrit Y."/>
            <person name="Stielow B."/>
            <person name="Szollosi G."/>
            <person name="Zifcakova L."/>
            <person name="Stursova M."/>
            <person name="Spatafora J.W."/>
            <person name="Tedersoo L."/>
            <person name="Vaario L.-M."/>
            <person name="Yamada A."/>
            <person name="Yan M."/>
            <person name="Wang P."/>
            <person name="Xu J."/>
            <person name="Bruns T."/>
            <person name="Baldrian P."/>
            <person name="Vilgalys R."/>
            <person name="Henrissat B."/>
            <person name="Grigoriev I.V."/>
            <person name="Hibbett D."/>
            <person name="Nagy L.G."/>
            <person name="Martin F.M."/>
        </authorList>
    </citation>
    <scope>NUCLEOTIDE SEQUENCE</scope>
    <source>
        <strain evidence="2">BED1</strain>
    </source>
</reference>
<dbReference type="EMBL" id="WHUW01000039">
    <property type="protein sequence ID" value="KAF8432557.1"/>
    <property type="molecule type" value="Genomic_DNA"/>
</dbReference>
<comment type="caution">
    <text evidence="2">The sequence shown here is derived from an EMBL/GenBank/DDBJ whole genome shotgun (WGS) entry which is preliminary data.</text>
</comment>
<dbReference type="AlphaFoldDB" id="A0AAD4BJA8"/>
<keyword evidence="1" id="KW-1133">Transmembrane helix</keyword>
<feature type="transmembrane region" description="Helical" evidence="1">
    <location>
        <begin position="12"/>
        <end position="31"/>
    </location>
</feature>
<reference evidence="2" key="2">
    <citation type="journal article" date="2020" name="Nat. Commun.">
        <title>Large-scale genome sequencing of mycorrhizal fungi provides insights into the early evolution of symbiotic traits.</title>
        <authorList>
            <person name="Miyauchi S."/>
            <person name="Kiss E."/>
            <person name="Kuo A."/>
            <person name="Drula E."/>
            <person name="Kohler A."/>
            <person name="Sanchez-Garcia M."/>
            <person name="Morin E."/>
            <person name="Andreopoulos B."/>
            <person name="Barry K.W."/>
            <person name="Bonito G."/>
            <person name="Buee M."/>
            <person name="Carver A."/>
            <person name="Chen C."/>
            <person name="Cichocki N."/>
            <person name="Clum A."/>
            <person name="Culley D."/>
            <person name="Crous P.W."/>
            <person name="Fauchery L."/>
            <person name="Girlanda M."/>
            <person name="Hayes R.D."/>
            <person name="Keri Z."/>
            <person name="LaButti K."/>
            <person name="Lipzen A."/>
            <person name="Lombard V."/>
            <person name="Magnuson J."/>
            <person name="Maillard F."/>
            <person name="Murat C."/>
            <person name="Nolan M."/>
            <person name="Ohm R.A."/>
            <person name="Pangilinan J."/>
            <person name="Pereira M.F."/>
            <person name="Perotto S."/>
            <person name="Peter M."/>
            <person name="Pfister S."/>
            <person name="Riley R."/>
            <person name="Sitrit Y."/>
            <person name="Stielow J.B."/>
            <person name="Szollosi G."/>
            <person name="Zifcakova L."/>
            <person name="Stursova M."/>
            <person name="Spatafora J.W."/>
            <person name="Tedersoo L."/>
            <person name="Vaario L.M."/>
            <person name="Yamada A."/>
            <person name="Yan M."/>
            <person name="Wang P."/>
            <person name="Xu J."/>
            <person name="Bruns T."/>
            <person name="Baldrian P."/>
            <person name="Vilgalys R."/>
            <person name="Dunand C."/>
            <person name="Henrissat B."/>
            <person name="Grigoriev I.V."/>
            <person name="Hibbett D."/>
            <person name="Nagy L.G."/>
            <person name="Martin F.M."/>
        </authorList>
    </citation>
    <scope>NUCLEOTIDE SEQUENCE</scope>
    <source>
        <strain evidence="2">BED1</strain>
    </source>
</reference>
<evidence type="ECO:0000256" key="1">
    <source>
        <dbReference type="SAM" id="Phobius"/>
    </source>
</evidence>
<gene>
    <name evidence="2" type="ORF">L210DRAFT_3507430</name>
</gene>
<dbReference type="Proteomes" id="UP001194468">
    <property type="component" value="Unassembled WGS sequence"/>
</dbReference>
<evidence type="ECO:0000313" key="2">
    <source>
        <dbReference type="EMBL" id="KAF8432557.1"/>
    </source>
</evidence>
<protein>
    <submittedName>
        <fullName evidence="2">Uncharacterized protein</fullName>
    </submittedName>
</protein>
<accession>A0AAD4BJA8</accession>
<keyword evidence="1" id="KW-0812">Transmembrane</keyword>
<name>A0AAD4BJA8_BOLED</name>
<proteinExistence type="predicted"/>